<dbReference type="EMBL" id="LAZR01030195">
    <property type="protein sequence ID" value="KKL57350.1"/>
    <property type="molecule type" value="Genomic_DNA"/>
</dbReference>
<dbReference type="AlphaFoldDB" id="A0A0F9FJD3"/>
<organism evidence="2">
    <name type="scientific">marine sediment metagenome</name>
    <dbReference type="NCBI Taxonomy" id="412755"/>
    <lineage>
        <taxon>unclassified sequences</taxon>
        <taxon>metagenomes</taxon>
        <taxon>ecological metagenomes</taxon>
    </lineage>
</organism>
<feature type="region of interest" description="Disordered" evidence="1">
    <location>
        <begin position="102"/>
        <end position="123"/>
    </location>
</feature>
<name>A0A0F9FJD3_9ZZZZ</name>
<reference evidence="2" key="1">
    <citation type="journal article" date="2015" name="Nature">
        <title>Complex archaea that bridge the gap between prokaryotes and eukaryotes.</title>
        <authorList>
            <person name="Spang A."/>
            <person name="Saw J.H."/>
            <person name="Jorgensen S.L."/>
            <person name="Zaremba-Niedzwiedzka K."/>
            <person name="Martijn J."/>
            <person name="Lind A.E."/>
            <person name="van Eijk R."/>
            <person name="Schleper C."/>
            <person name="Guy L."/>
            <person name="Ettema T.J."/>
        </authorList>
    </citation>
    <scope>NUCLEOTIDE SEQUENCE</scope>
</reference>
<sequence length="123" mass="13863">TFTVSFALPGRKVEHKVIYTVKALSPDGVLVQLPLEEQINNHVASPEDFVGLRFYTRKGFTVLWDFEQRLGVFCPTRDCWAKWNIQFDGACSPQHKAITIPTKAPGKFSDGATTSRAWLNPRP</sequence>
<feature type="non-terminal residue" evidence="2">
    <location>
        <position position="1"/>
    </location>
</feature>
<evidence type="ECO:0000256" key="1">
    <source>
        <dbReference type="SAM" id="MobiDB-lite"/>
    </source>
</evidence>
<gene>
    <name evidence="2" type="ORF">LCGC14_2236260</name>
</gene>
<accession>A0A0F9FJD3</accession>
<protein>
    <submittedName>
        <fullName evidence="2">Uncharacterized protein</fullName>
    </submittedName>
</protein>
<comment type="caution">
    <text evidence="2">The sequence shown here is derived from an EMBL/GenBank/DDBJ whole genome shotgun (WGS) entry which is preliminary data.</text>
</comment>
<proteinExistence type="predicted"/>
<evidence type="ECO:0000313" key="2">
    <source>
        <dbReference type="EMBL" id="KKL57350.1"/>
    </source>
</evidence>